<dbReference type="EMBL" id="JAIWYP010000007">
    <property type="protein sequence ID" value="KAH3791642.1"/>
    <property type="molecule type" value="Genomic_DNA"/>
</dbReference>
<evidence type="ECO:0000256" key="1">
    <source>
        <dbReference type="SAM" id="MobiDB-lite"/>
    </source>
</evidence>
<keyword evidence="3" id="KW-1185">Reference proteome</keyword>
<sequence length="458" mass="52434">MKPEDFFSEHCSTQDNVDSVMDTSVVRQSSKRQKRKKDESVDEDETELKKPRRTRSGVTKSGAQASQGRTCKSREKTVEVFVTDKMEKKLTLAVDDEVNAMKDEIKAEIIPEIRELKSFASSQSQQNNIALNICVRDLPENEEENTKSNVDKLIKKQVLTNKSDLKDNRQYEDVFIGHDQTAAERRRNDNFRTIIRALKNSDILLRSFGAFTMVHILEKEEVTEAMIQVVQMDGGVWIDKTVGIVVMVVQGPLWKDYFSSLFRNDVLKDAQALEPDPCRMRTDDSGFNGSISILEVRNAILTAKNGKAVGVDEIPAEVLKNDTPWPDSVGKTTAVTPLEQHTCSSPLVRWILFMRWKTFLKMMKKQHVGFSPAIILHPPTMNYHDVFLFYQGCLPLKQFRLLRPLGLWVGVVYPNFSKRRNSLRPQQPLKTLHRFVEYHARVPGMMWMETNCHTDVAG</sequence>
<protein>
    <submittedName>
        <fullName evidence="2">Uncharacterized protein</fullName>
    </submittedName>
</protein>
<comment type="caution">
    <text evidence="2">The sequence shown here is derived from an EMBL/GenBank/DDBJ whole genome shotgun (WGS) entry which is preliminary data.</text>
</comment>
<evidence type="ECO:0000313" key="3">
    <source>
        <dbReference type="Proteomes" id="UP000828390"/>
    </source>
</evidence>
<feature type="compositionally biased region" description="Polar residues" evidence="1">
    <location>
        <begin position="56"/>
        <end position="70"/>
    </location>
</feature>
<gene>
    <name evidence="2" type="ORF">DPMN_145131</name>
</gene>
<proteinExistence type="predicted"/>
<dbReference type="Proteomes" id="UP000828390">
    <property type="component" value="Unassembled WGS sequence"/>
</dbReference>
<dbReference type="AlphaFoldDB" id="A0A9D4F9A1"/>
<feature type="region of interest" description="Disordered" evidence="1">
    <location>
        <begin position="1"/>
        <end position="72"/>
    </location>
</feature>
<evidence type="ECO:0000313" key="2">
    <source>
        <dbReference type="EMBL" id="KAH3791642.1"/>
    </source>
</evidence>
<accession>A0A9D4F9A1</accession>
<reference evidence="2" key="1">
    <citation type="journal article" date="2019" name="bioRxiv">
        <title>The Genome of the Zebra Mussel, Dreissena polymorpha: A Resource for Invasive Species Research.</title>
        <authorList>
            <person name="McCartney M.A."/>
            <person name="Auch B."/>
            <person name="Kono T."/>
            <person name="Mallez S."/>
            <person name="Zhang Y."/>
            <person name="Obille A."/>
            <person name="Becker A."/>
            <person name="Abrahante J.E."/>
            <person name="Garbe J."/>
            <person name="Badalamenti J.P."/>
            <person name="Herman A."/>
            <person name="Mangelson H."/>
            <person name="Liachko I."/>
            <person name="Sullivan S."/>
            <person name="Sone E.D."/>
            <person name="Koren S."/>
            <person name="Silverstein K.A.T."/>
            <person name="Beckman K.B."/>
            <person name="Gohl D.M."/>
        </authorList>
    </citation>
    <scope>NUCLEOTIDE SEQUENCE</scope>
    <source>
        <strain evidence="2">Duluth1</strain>
        <tissue evidence="2">Whole animal</tissue>
    </source>
</reference>
<organism evidence="2 3">
    <name type="scientific">Dreissena polymorpha</name>
    <name type="common">Zebra mussel</name>
    <name type="synonym">Mytilus polymorpha</name>
    <dbReference type="NCBI Taxonomy" id="45954"/>
    <lineage>
        <taxon>Eukaryota</taxon>
        <taxon>Metazoa</taxon>
        <taxon>Spiralia</taxon>
        <taxon>Lophotrochozoa</taxon>
        <taxon>Mollusca</taxon>
        <taxon>Bivalvia</taxon>
        <taxon>Autobranchia</taxon>
        <taxon>Heteroconchia</taxon>
        <taxon>Euheterodonta</taxon>
        <taxon>Imparidentia</taxon>
        <taxon>Neoheterodontei</taxon>
        <taxon>Myida</taxon>
        <taxon>Dreissenoidea</taxon>
        <taxon>Dreissenidae</taxon>
        <taxon>Dreissena</taxon>
    </lineage>
</organism>
<name>A0A9D4F9A1_DREPO</name>
<reference evidence="2" key="2">
    <citation type="submission" date="2020-11" db="EMBL/GenBank/DDBJ databases">
        <authorList>
            <person name="McCartney M.A."/>
            <person name="Auch B."/>
            <person name="Kono T."/>
            <person name="Mallez S."/>
            <person name="Becker A."/>
            <person name="Gohl D.M."/>
            <person name="Silverstein K.A.T."/>
            <person name="Koren S."/>
            <person name="Bechman K.B."/>
            <person name="Herman A."/>
            <person name="Abrahante J.E."/>
            <person name="Garbe J."/>
        </authorList>
    </citation>
    <scope>NUCLEOTIDE SEQUENCE</scope>
    <source>
        <strain evidence="2">Duluth1</strain>
        <tissue evidence="2">Whole animal</tissue>
    </source>
</reference>